<sequence>AFELADSNLRYVSTPEPEPEPQTEATPSNAG</sequence>
<feature type="region of interest" description="Disordered" evidence="1">
    <location>
        <begin position="1"/>
        <end position="31"/>
    </location>
</feature>
<dbReference type="AlphaFoldDB" id="A0A1I7SPS0"/>
<reference evidence="3" key="1">
    <citation type="submission" date="2016-11" db="UniProtKB">
        <authorList>
            <consortium name="WormBaseParasite"/>
        </authorList>
    </citation>
    <scope>IDENTIFICATION</scope>
</reference>
<accession>A0A1I7SPS0</accession>
<name>A0A1I7SPS0_BURXY</name>
<evidence type="ECO:0000256" key="1">
    <source>
        <dbReference type="SAM" id="MobiDB-lite"/>
    </source>
</evidence>
<feature type="compositionally biased region" description="Low complexity" evidence="1">
    <location>
        <begin position="22"/>
        <end position="31"/>
    </location>
</feature>
<dbReference type="WBParaSite" id="BXY_1506300.1">
    <property type="protein sequence ID" value="BXY_1506300.1"/>
    <property type="gene ID" value="BXY_1506300"/>
</dbReference>
<organism evidence="2 3">
    <name type="scientific">Bursaphelenchus xylophilus</name>
    <name type="common">Pinewood nematode worm</name>
    <name type="synonym">Aphelenchoides xylophilus</name>
    <dbReference type="NCBI Taxonomy" id="6326"/>
    <lineage>
        <taxon>Eukaryota</taxon>
        <taxon>Metazoa</taxon>
        <taxon>Ecdysozoa</taxon>
        <taxon>Nematoda</taxon>
        <taxon>Chromadorea</taxon>
        <taxon>Rhabditida</taxon>
        <taxon>Tylenchina</taxon>
        <taxon>Tylenchomorpha</taxon>
        <taxon>Aphelenchoidea</taxon>
        <taxon>Aphelenchoididae</taxon>
        <taxon>Bursaphelenchus</taxon>
    </lineage>
</organism>
<evidence type="ECO:0000313" key="3">
    <source>
        <dbReference type="WBParaSite" id="BXY_1506300.1"/>
    </source>
</evidence>
<proteinExistence type="predicted"/>
<dbReference type="Proteomes" id="UP000095284">
    <property type="component" value="Unplaced"/>
</dbReference>
<evidence type="ECO:0000313" key="2">
    <source>
        <dbReference type="Proteomes" id="UP000095284"/>
    </source>
</evidence>
<protein>
    <submittedName>
        <fullName evidence="3">Transcriptional regulator</fullName>
    </submittedName>
</protein>